<dbReference type="AlphaFoldDB" id="A0AAE9YZJ2"/>
<feature type="domain" description="Radical SAM core" evidence="11">
    <location>
        <begin position="166"/>
        <end position="403"/>
    </location>
</feature>
<dbReference type="NCBIfam" id="TIGR00089">
    <property type="entry name" value="MiaB/RimO family radical SAM methylthiotransferase"/>
    <property type="match status" value="1"/>
</dbReference>
<dbReference type="PANTHER" id="PTHR43837:SF1">
    <property type="entry name" value="RIBOSOMAL PROTEIN US12 METHYLTHIOTRANSFERASE RIMO"/>
    <property type="match status" value="1"/>
</dbReference>
<evidence type="ECO:0000313" key="13">
    <source>
        <dbReference type="Proteomes" id="UP000032352"/>
    </source>
</evidence>
<evidence type="ECO:0000256" key="5">
    <source>
        <dbReference type="ARBA" id="ARBA00022723"/>
    </source>
</evidence>
<comment type="catalytic activity">
    <reaction evidence="8">
        <text>L-aspartate(89)-[ribosomal protein uS12]-hydrogen + (sulfur carrier)-SH + AH2 + 2 S-adenosyl-L-methionine = 3-methylsulfanyl-L-aspartate(89)-[ribosomal protein uS12]-hydrogen + (sulfur carrier)-H + 5'-deoxyadenosine + L-methionine + A + S-adenosyl-L-homocysteine + 2 H(+)</text>
        <dbReference type="Rhea" id="RHEA:37087"/>
        <dbReference type="Rhea" id="RHEA-COMP:10460"/>
        <dbReference type="Rhea" id="RHEA-COMP:10461"/>
        <dbReference type="Rhea" id="RHEA-COMP:14737"/>
        <dbReference type="Rhea" id="RHEA-COMP:14739"/>
        <dbReference type="ChEBI" id="CHEBI:13193"/>
        <dbReference type="ChEBI" id="CHEBI:15378"/>
        <dbReference type="ChEBI" id="CHEBI:17319"/>
        <dbReference type="ChEBI" id="CHEBI:17499"/>
        <dbReference type="ChEBI" id="CHEBI:29917"/>
        <dbReference type="ChEBI" id="CHEBI:29961"/>
        <dbReference type="ChEBI" id="CHEBI:57844"/>
        <dbReference type="ChEBI" id="CHEBI:57856"/>
        <dbReference type="ChEBI" id="CHEBI:59789"/>
        <dbReference type="ChEBI" id="CHEBI:64428"/>
        <dbReference type="ChEBI" id="CHEBI:73599"/>
        <dbReference type="EC" id="2.8.4.4"/>
    </reaction>
</comment>
<dbReference type="Pfam" id="PF18693">
    <property type="entry name" value="TRAM_2"/>
    <property type="match status" value="1"/>
</dbReference>
<dbReference type="InterPro" id="IPR005839">
    <property type="entry name" value="Methylthiotransferase"/>
</dbReference>
<accession>A0AAE9YZJ2</accession>
<dbReference type="SFLD" id="SFLDS00029">
    <property type="entry name" value="Radical_SAM"/>
    <property type="match status" value="1"/>
</dbReference>
<keyword evidence="12" id="KW-0689">Ribosomal protein</keyword>
<keyword evidence="7 8" id="KW-0411">Iron-sulfur</keyword>
<keyword evidence="5 8" id="KW-0479">Metal-binding</keyword>
<reference evidence="12 13" key="2">
    <citation type="journal article" date="2022" name="Mar. Drugs">
        <title>Bioassay-Guided Fractionation Leads to the Detection of Cholic Acid Generated by the Rare Thalassomonas sp.</title>
        <authorList>
            <person name="Pheiffer F."/>
            <person name="Schneider Y.K."/>
            <person name="Hansen E.H."/>
            <person name="Andersen J.H."/>
            <person name="Isaksson J."/>
            <person name="Busche T."/>
            <person name="R C."/>
            <person name="Kalinowski J."/>
            <person name="Zyl L.V."/>
            <person name="Trindade M."/>
        </authorList>
    </citation>
    <scope>NUCLEOTIDE SEQUENCE [LARGE SCALE GENOMIC DNA]</scope>
    <source>
        <strain evidence="12 13">XOM25</strain>
    </source>
</reference>
<evidence type="ECO:0000256" key="3">
    <source>
        <dbReference type="ARBA" id="ARBA00022679"/>
    </source>
</evidence>
<dbReference type="GO" id="GO:0006400">
    <property type="term" value="P:tRNA modification"/>
    <property type="evidence" value="ECO:0007669"/>
    <property type="project" value="InterPro"/>
</dbReference>
<dbReference type="Proteomes" id="UP000032352">
    <property type="component" value="Chromosome"/>
</dbReference>
<dbReference type="FunFam" id="3.80.30.20:FF:000001">
    <property type="entry name" value="tRNA-2-methylthio-N(6)-dimethylallyladenosine synthase 2"/>
    <property type="match status" value="1"/>
</dbReference>
<evidence type="ECO:0000256" key="7">
    <source>
        <dbReference type="ARBA" id="ARBA00023014"/>
    </source>
</evidence>
<gene>
    <name evidence="8 12" type="primary">rimO</name>
    <name evidence="12" type="ORF">SG34_017940</name>
</gene>
<feature type="binding site" evidence="8">
    <location>
        <position position="83"/>
    </location>
    <ligand>
        <name>[4Fe-4S] cluster</name>
        <dbReference type="ChEBI" id="CHEBI:49883"/>
        <label>1</label>
    </ligand>
</feature>
<dbReference type="PROSITE" id="PS01278">
    <property type="entry name" value="MTTASE_RADICAL"/>
    <property type="match status" value="1"/>
</dbReference>
<dbReference type="KEGG" id="tvd:SG34_017940"/>
<feature type="binding site" evidence="8">
    <location>
        <position position="47"/>
    </location>
    <ligand>
        <name>[4Fe-4S] cluster</name>
        <dbReference type="ChEBI" id="CHEBI:49883"/>
        <label>1</label>
    </ligand>
</feature>
<name>A0AAE9YZJ2_9GAMM</name>
<dbReference type="HAMAP" id="MF_01865">
    <property type="entry name" value="MTTase_RimO"/>
    <property type="match status" value="1"/>
</dbReference>
<dbReference type="InterPro" id="IPR002792">
    <property type="entry name" value="TRAM_dom"/>
</dbReference>
<evidence type="ECO:0000259" key="9">
    <source>
        <dbReference type="PROSITE" id="PS50926"/>
    </source>
</evidence>
<keyword evidence="6 8" id="KW-0408">Iron</keyword>
<dbReference type="NCBIfam" id="TIGR01125">
    <property type="entry name" value="30S ribosomal protein S12 methylthiotransferase RimO"/>
    <property type="match status" value="1"/>
</dbReference>
<dbReference type="PROSITE" id="PS51918">
    <property type="entry name" value="RADICAL_SAM"/>
    <property type="match status" value="1"/>
</dbReference>
<keyword evidence="1 8" id="KW-0004">4Fe-4S</keyword>
<evidence type="ECO:0000313" key="12">
    <source>
        <dbReference type="EMBL" id="WDE03274.1"/>
    </source>
</evidence>
<proteinExistence type="inferred from homology"/>
<dbReference type="InterPro" id="IPR013848">
    <property type="entry name" value="Methylthiotransferase_N"/>
</dbReference>
<dbReference type="Pfam" id="PF04055">
    <property type="entry name" value="Radical_SAM"/>
    <property type="match status" value="1"/>
</dbReference>
<evidence type="ECO:0000256" key="6">
    <source>
        <dbReference type="ARBA" id="ARBA00023004"/>
    </source>
</evidence>
<evidence type="ECO:0000256" key="8">
    <source>
        <dbReference type="HAMAP-Rule" id="MF_01865"/>
    </source>
</evidence>
<dbReference type="EMBL" id="CP059733">
    <property type="protein sequence ID" value="WDE03274.1"/>
    <property type="molecule type" value="Genomic_DNA"/>
</dbReference>
<dbReference type="SUPFAM" id="SSF102114">
    <property type="entry name" value="Radical SAM enzymes"/>
    <property type="match status" value="1"/>
</dbReference>
<dbReference type="InterPro" id="IPR038135">
    <property type="entry name" value="Methylthiotransferase_N_sf"/>
</dbReference>
<organism evidence="12 13">
    <name type="scientific">Thalassomonas viridans</name>
    <dbReference type="NCBI Taxonomy" id="137584"/>
    <lineage>
        <taxon>Bacteria</taxon>
        <taxon>Pseudomonadati</taxon>
        <taxon>Pseudomonadota</taxon>
        <taxon>Gammaproteobacteria</taxon>
        <taxon>Alteromonadales</taxon>
        <taxon>Colwelliaceae</taxon>
        <taxon>Thalassomonas</taxon>
    </lineage>
</organism>
<feature type="binding site" evidence="8">
    <location>
        <position position="180"/>
    </location>
    <ligand>
        <name>[4Fe-4S] cluster</name>
        <dbReference type="ChEBI" id="CHEBI:49883"/>
        <label>2</label>
        <note>4Fe-4S-S-AdoMet</note>
    </ligand>
</feature>
<evidence type="ECO:0000256" key="2">
    <source>
        <dbReference type="ARBA" id="ARBA00022490"/>
    </source>
</evidence>
<dbReference type="Pfam" id="PF00919">
    <property type="entry name" value="UPF0004"/>
    <property type="match status" value="1"/>
</dbReference>
<dbReference type="InterPro" id="IPR007197">
    <property type="entry name" value="rSAM"/>
</dbReference>
<reference evidence="12 13" key="1">
    <citation type="journal article" date="2015" name="Genome Announc.">
        <title>Draft Genome Sequences of Marine Isolates of Thalassomonas viridans and Thalassomonas actiniarum.</title>
        <authorList>
            <person name="Olonade I."/>
            <person name="van Zyl L.J."/>
            <person name="Trindade M."/>
        </authorList>
    </citation>
    <scope>NUCLEOTIDE SEQUENCE [LARGE SCALE GENOMIC DNA]</scope>
    <source>
        <strain evidence="12 13">XOM25</strain>
    </source>
</reference>
<dbReference type="EC" id="2.8.4.4" evidence="8"/>
<dbReference type="InterPro" id="IPR020612">
    <property type="entry name" value="Methylthiotransferase_CS"/>
</dbReference>
<dbReference type="InterPro" id="IPR006638">
    <property type="entry name" value="Elp3/MiaA/NifB-like_rSAM"/>
</dbReference>
<comment type="function">
    <text evidence="8">Catalyzes the methylthiolation of an aspartic acid residue of ribosomal protein uS12.</text>
</comment>
<evidence type="ECO:0000259" key="11">
    <source>
        <dbReference type="PROSITE" id="PS51918"/>
    </source>
</evidence>
<feature type="binding site" evidence="8">
    <location>
        <position position="187"/>
    </location>
    <ligand>
        <name>[4Fe-4S] cluster</name>
        <dbReference type="ChEBI" id="CHEBI:49883"/>
        <label>2</label>
        <note>4Fe-4S-S-AdoMet</note>
    </ligand>
</feature>
<dbReference type="InterPro" id="IPR005840">
    <property type="entry name" value="Ribosomal_uS12_MeSTrfase_RimO"/>
</dbReference>
<dbReference type="GO" id="GO:0046872">
    <property type="term" value="F:metal ion binding"/>
    <property type="evidence" value="ECO:0007669"/>
    <property type="project" value="UniProtKB-KW"/>
</dbReference>
<dbReference type="Gene3D" id="3.80.30.20">
    <property type="entry name" value="tm_1862 like domain"/>
    <property type="match status" value="1"/>
</dbReference>
<evidence type="ECO:0000256" key="1">
    <source>
        <dbReference type="ARBA" id="ARBA00022485"/>
    </source>
</evidence>
<keyword evidence="12" id="KW-0687">Ribonucleoprotein</keyword>
<comment type="similarity">
    <text evidence="8">Belongs to the methylthiotransferase family. RimO subfamily.</text>
</comment>
<dbReference type="GO" id="GO:0035599">
    <property type="term" value="F:aspartic acid methylthiotransferase activity"/>
    <property type="evidence" value="ECO:0007669"/>
    <property type="project" value="TreeGrafter"/>
</dbReference>
<feature type="domain" description="TRAM" evidence="9">
    <location>
        <begin position="406"/>
        <end position="472"/>
    </location>
</feature>
<sequence>MTVEQFDPKQTTTLDIPSKTIEANQAELAPRGGEAKRSRIGFISLGCPKNLVDSERILTQLRTEGYDVVNSYDDAELVIVNTCGFIDSAVKESLDTIGEALTENGKVLVTGCLGAKEDEITEIHPNVLGVTGPHAYEEVLNQVHEHVTKPEHDPFISLVPDHGVKLTPKHFAYLKISEGCDHRCTFCIIPSMRGDLDSRPVGDVLGEAKRLVNAGVKELLVISQDTSAYGADVKNKTDFWDGMPVKTHMQALCEQLSKMGVWVRLHYVYPYPHVDNIIPLMAEGKILPYLDIPFQHANKRILKLMKRPGSPERTLERIKKWREICPELVIRSTFIVGFPGETEEEFEELLAFLQEAQLDRVGCFKYSPVEGAKANDLPDQIDEAVKEERLQRFMAVQAQISADKLQQRIGQEYLVLIDEVNSEGAVGRSYMDAPEVDGKVYLTDEFDVQPGDQVWVQIIHADEHDVWGVRVED</sequence>
<comment type="subcellular location">
    <subcellularLocation>
        <location evidence="8">Cytoplasm</location>
    </subcellularLocation>
</comment>
<keyword evidence="4 8" id="KW-0949">S-adenosyl-L-methionine</keyword>
<dbReference type="FunFam" id="3.40.50.12160:FF:000002">
    <property type="entry name" value="Ribosomal protein S12 methylthiotransferase RimO"/>
    <property type="match status" value="1"/>
</dbReference>
<dbReference type="SFLD" id="SFLDG01082">
    <property type="entry name" value="B12-binding_domain_containing"/>
    <property type="match status" value="1"/>
</dbReference>
<dbReference type="GO" id="GO:0051539">
    <property type="term" value="F:4 iron, 4 sulfur cluster binding"/>
    <property type="evidence" value="ECO:0007669"/>
    <property type="project" value="UniProtKB-UniRule"/>
</dbReference>
<feature type="domain" description="MTTase N-terminal" evidence="10">
    <location>
        <begin position="38"/>
        <end position="148"/>
    </location>
</feature>
<keyword evidence="2 8" id="KW-0963">Cytoplasm</keyword>
<dbReference type="GO" id="GO:0005840">
    <property type="term" value="C:ribosome"/>
    <property type="evidence" value="ECO:0007669"/>
    <property type="project" value="UniProtKB-KW"/>
</dbReference>
<dbReference type="Gene3D" id="2.40.50.140">
    <property type="entry name" value="Nucleic acid-binding proteins"/>
    <property type="match status" value="1"/>
</dbReference>
<dbReference type="PROSITE" id="PS51449">
    <property type="entry name" value="MTTASE_N"/>
    <property type="match status" value="1"/>
</dbReference>
<keyword evidence="3 8" id="KW-0808">Transferase</keyword>
<dbReference type="PANTHER" id="PTHR43837">
    <property type="entry name" value="RIBOSOMAL PROTEIN S12 METHYLTHIOTRANSFERASE RIMO"/>
    <property type="match status" value="1"/>
</dbReference>
<dbReference type="SFLD" id="SFLDG01061">
    <property type="entry name" value="methylthiotransferase"/>
    <property type="match status" value="1"/>
</dbReference>
<dbReference type="SMART" id="SM00729">
    <property type="entry name" value="Elp3"/>
    <property type="match status" value="1"/>
</dbReference>
<comment type="cofactor">
    <cofactor evidence="8">
        <name>[4Fe-4S] cluster</name>
        <dbReference type="ChEBI" id="CHEBI:49883"/>
    </cofactor>
    <text evidence="8">Binds 2 [4Fe-4S] clusters. One cluster is coordinated with 3 cysteines and an exchangeable S-adenosyl-L-methionine.</text>
</comment>
<dbReference type="RefSeq" id="WP_044837445.1">
    <property type="nucleotide sequence ID" value="NZ_CP059733.1"/>
</dbReference>
<dbReference type="InterPro" id="IPR023404">
    <property type="entry name" value="rSAM_horseshoe"/>
</dbReference>
<dbReference type="SFLD" id="SFLDF00274">
    <property type="entry name" value="ribosomal_protein_S12_methylth"/>
    <property type="match status" value="1"/>
</dbReference>
<dbReference type="InterPro" id="IPR058240">
    <property type="entry name" value="rSAM_sf"/>
</dbReference>
<dbReference type="GO" id="GO:0005829">
    <property type="term" value="C:cytosol"/>
    <property type="evidence" value="ECO:0007669"/>
    <property type="project" value="TreeGrafter"/>
</dbReference>
<feature type="binding site" evidence="8">
    <location>
        <position position="184"/>
    </location>
    <ligand>
        <name>[4Fe-4S] cluster</name>
        <dbReference type="ChEBI" id="CHEBI:49883"/>
        <label>2</label>
        <note>4Fe-4S-S-AdoMet</note>
    </ligand>
</feature>
<evidence type="ECO:0000259" key="10">
    <source>
        <dbReference type="PROSITE" id="PS51449"/>
    </source>
</evidence>
<dbReference type="InterPro" id="IPR012340">
    <property type="entry name" value="NA-bd_OB-fold"/>
</dbReference>
<keyword evidence="13" id="KW-1185">Reference proteome</keyword>
<dbReference type="PROSITE" id="PS50926">
    <property type="entry name" value="TRAM"/>
    <property type="match status" value="1"/>
</dbReference>
<evidence type="ECO:0000256" key="4">
    <source>
        <dbReference type="ARBA" id="ARBA00022691"/>
    </source>
</evidence>
<dbReference type="GO" id="GO:0103039">
    <property type="term" value="F:protein methylthiotransferase activity"/>
    <property type="evidence" value="ECO:0007669"/>
    <property type="project" value="UniProtKB-EC"/>
</dbReference>
<dbReference type="CDD" id="cd01335">
    <property type="entry name" value="Radical_SAM"/>
    <property type="match status" value="1"/>
</dbReference>
<feature type="binding site" evidence="8">
    <location>
        <position position="112"/>
    </location>
    <ligand>
        <name>[4Fe-4S] cluster</name>
        <dbReference type="ChEBI" id="CHEBI:49883"/>
        <label>1</label>
    </ligand>
</feature>
<protein>
    <recommendedName>
        <fullName evidence="8">Ribosomal protein uS12 methylthiotransferase RimO</fullName>
        <shortName evidence="8">uS12 MTTase</shortName>
        <shortName evidence="8">uS12 methylthiotransferase</shortName>
        <ecNumber evidence="8">2.8.4.4</ecNumber>
    </recommendedName>
    <alternativeName>
        <fullName evidence="8">Ribosomal protein uS12 (aspartate-C(3))-methylthiotransferase</fullName>
    </alternativeName>
    <alternativeName>
        <fullName evidence="8">Ribosome maturation factor RimO</fullName>
    </alternativeName>
</protein>
<dbReference type="Gene3D" id="3.40.50.12160">
    <property type="entry name" value="Methylthiotransferase, N-terminal domain"/>
    <property type="match status" value="1"/>
</dbReference>